<dbReference type="Gene3D" id="2.30.30.40">
    <property type="entry name" value="SH3 Domains"/>
    <property type="match status" value="2"/>
</dbReference>
<dbReference type="EMBL" id="JADBEO010000034">
    <property type="protein sequence ID" value="MDR4307857.1"/>
    <property type="molecule type" value="Genomic_DNA"/>
</dbReference>
<dbReference type="Proteomes" id="UP001181622">
    <property type="component" value="Unassembled WGS sequence"/>
</dbReference>
<comment type="caution">
    <text evidence="2">The sequence shown here is derived from an EMBL/GenBank/DDBJ whole genome shotgun (WGS) entry which is preliminary data.</text>
</comment>
<evidence type="ECO:0000313" key="2">
    <source>
        <dbReference type="EMBL" id="MDR4307857.1"/>
    </source>
</evidence>
<feature type="domain" description="SH3b" evidence="1">
    <location>
        <begin position="212"/>
        <end position="275"/>
    </location>
</feature>
<accession>A0ABU1DI94</accession>
<dbReference type="InterPro" id="IPR052354">
    <property type="entry name" value="Cell_Wall_Dynamics_Protein"/>
</dbReference>
<dbReference type="RefSeq" id="WP_309393119.1">
    <property type="nucleotide sequence ID" value="NZ_JADBEO010000034.1"/>
</dbReference>
<dbReference type="PANTHER" id="PTHR34408">
    <property type="entry name" value="FAMILY PROTEIN, PUTATIVE-RELATED"/>
    <property type="match status" value="1"/>
</dbReference>
<dbReference type="PANTHER" id="PTHR34408:SF1">
    <property type="entry name" value="GLYCOSYL HYDROLASE FAMILY 19 DOMAIN-CONTAINING PROTEIN HI_1415"/>
    <property type="match status" value="1"/>
</dbReference>
<dbReference type="InterPro" id="IPR003646">
    <property type="entry name" value="SH3-like_bac-type"/>
</dbReference>
<dbReference type="SUPFAM" id="SSF55846">
    <property type="entry name" value="N-acetylmuramoyl-L-alanine amidase-like"/>
    <property type="match status" value="1"/>
</dbReference>
<evidence type="ECO:0000313" key="3">
    <source>
        <dbReference type="Proteomes" id="UP001181622"/>
    </source>
</evidence>
<organism evidence="2 3">
    <name type="scientific">Chelatococcus sambhunathii</name>
    <dbReference type="NCBI Taxonomy" id="363953"/>
    <lineage>
        <taxon>Bacteria</taxon>
        <taxon>Pseudomonadati</taxon>
        <taxon>Pseudomonadota</taxon>
        <taxon>Alphaproteobacteria</taxon>
        <taxon>Hyphomicrobiales</taxon>
        <taxon>Chelatococcaceae</taxon>
        <taxon>Chelatococcus</taxon>
    </lineage>
</organism>
<dbReference type="Pfam" id="PF01510">
    <property type="entry name" value="Amidase_2"/>
    <property type="match status" value="1"/>
</dbReference>
<dbReference type="Gene3D" id="3.40.80.10">
    <property type="entry name" value="Peptidoglycan recognition protein-like"/>
    <property type="match status" value="1"/>
</dbReference>
<evidence type="ECO:0000259" key="1">
    <source>
        <dbReference type="SMART" id="SM00287"/>
    </source>
</evidence>
<dbReference type="InterPro" id="IPR036505">
    <property type="entry name" value="Amidase/PGRP_sf"/>
</dbReference>
<proteinExistence type="predicted"/>
<gene>
    <name evidence="2" type="ORF">IHQ68_14630</name>
</gene>
<dbReference type="CDD" id="cd06583">
    <property type="entry name" value="PGRP"/>
    <property type="match status" value="1"/>
</dbReference>
<keyword evidence="3" id="KW-1185">Reference proteome</keyword>
<feature type="domain" description="SH3b" evidence="1">
    <location>
        <begin position="276"/>
        <end position="329"/>
    </location>
</feature>
<dbReference type="InterPro" id="IPR002502">
    <property type="entry name" value="Amidase_domain"/>
</dbReference>
<name>A0ABU1DI94_9HYPH</name>
<protein>
    <submittedName>
        <fullName evidence="2">N-acetylmuramoyl-L-alanine amidase</fullName>
    </submittedName>
</protein>
<sequence length="331" mass="35789">MSTSMYGFTKRTIAEFEAWIAGVSVARTIRFVQIHHTWVPSYAQFSGGNHFDMQRGMKTYHVSHNGWSDIGQHLSIFPDGAILTGRALNSSPACIYQNNANAICIENVGDFDSGRDAMTADQRTAIIRATAALLKRFGMVARDSTGIVYHHWFDLNTGARTNGSGSTKSCPGTNFFGGNKVANFNANFLPPVLAALAGGAPPIAPAAVGGIIKFAYVDADFLNIRSGPATANPTISANGRVELGSVVRVFQIQNDWYKISSSQQHWIYGRLTHDVTPKTVNTDDTNARSGPGTAFAIVKTFQSGDAVFVHEAQNGWSRVAPDLWIKSTLLS</sequence>
<reference evidence="2" key="1">
    <citation type="submission" date="2020-10" db="EMBL/GenBank/DDBJ databases">
        <authorList>
            <person name="Abbas A."/>
            <person name="Razzaq R."/>
            <person name="Waqas M."/>
            <person name="Abbas N."/>
            <person name="Nielsen T.K."/>
            <person name="Hansen L.H."/>
            <person name="Hussain S."/>
            <person name="Shahid M."/>
        </authorList>
    </citation>
    <scope>NUCLEOTIDE SEQUENCE</scope>
    <source>
        <strain evidence="2">S14</strain>
    </source>
</reference>
<dbReference type="SMART" id="SM00287">
    <property type="entry name" value="SH3b"/>
    <property type="match status" value="2"/>
</dbReference>